<reference evidence="10 12" key="3">
    <citation type="submission" date="2020-11" db="EMBL/GenBank/DDBJ databases">
        <title>Closed and high quality bacterial genomes of the OMM12 community.</title>
        <authorList>
            <person name="Marbouty M."/>
            <person name="Lamy-Besnier Q."/>
            <person name="Debarbieux L."/>
            <person name="Koszul R."/>
        </authorList>
    </citation>
    <scope>NUCLEOTIDE SEQUENCE [LARGE SCALE GENOMIC DNA]</scope>
    <source>
        <strain evidence="10 12">KB18</strain>
    </source>
</reference>
<dbReference type="PANTHER" id="PTHR43744:SF9">
    <property type="entry name" value="POLYGALACTURONAN_RHAMNOGALACTURONAN TRANSPORT SYSTEM PERMEASE PROTEIN YTCP"/>
    <property type="match status" value="1"/>
</dbReference>
<name>A0A1Z2XQQ1_9FIRM</name>
<keyword evidence="6 7" id="KW-0472">Membrane</keyword>
<feature type="transmembrane region" description="Helical" evidence="7">
    <location>
        <begin position="197"/>
        <end position="222"/>
    </location>
</feature>
<evidence type="ECO:0000256" key="7">
    <source>
        <dbReference type="RuleBase" id="RU363032"/>
    </source>
</evidence>
<proteinExistence type="inferred from homology"/>
<keyword evidence="3" id="KW-1003">Cell membrane</keyword>
<evidence type="ECO:0000256" key="6">
    <source>
        <dbReference type="ARBA" id="ARBA00023136"/>
    </source>
</evidence>
<feature type="transmembrane region" description="Helical" evidence="7">
    <location>
        <begin position="87"/>
        <end position="114"/>
    </location>
</feature>
<evidence type="ECO:0000256" key="3">
    <source>
        <dbReference type="ARBA" id="ARBA00022475"/>
    </source>
</evidence>
<dbReference type="EMBL" id="CP021422">
    <property type="protein sequence ID" value="ASB40744.1"/>
    <property type="molecule type" value="Genomic_DNA"/>
</dbReference>
<evidence type="ECO:0000256" key="2">
    <source>
        <dbReference type="ARBA" id="ARBA00022448"/>
    </source>
</evidence>
<evidence type="ECO:0000256" key="4">
    <source>
        <dbReference type="ARBA" id="ARBA00022692"/>
    </source>
</evidence>
<keyword evidence="5 7" id="KW-1133">Transmembrane helix</keyword>
<dbReference type="Pfam" id="PF00528">
    <property type="entry name" value="BPD_transp_1"/>
    <property type="match status" value="1"/>
</dbReference>
<dbReference type="PROSITE" id="PS50928">
    <property type="entry name" value="ABC_TM1"/>
    <property type="match status" value="1"/>
</dbReference>
<organism evidence="10 12">
    <name type="scientific">Acutalibacter muris</name>
    <dbReference type="NCBI Taxonomy" id="1796620"/>
    <lineage>
        <taxon>Bacteria</taxon>
        <taxon>Bacillati</taxon>
        <taxon>Bacillota</taxon>
        <taxon>Clostridia</taxon>
        <taxon>Eubacteriales</taxon>
        <taxon>Acutalibacteraceae</taxon>
        <taxon>Acutalibacter</taxon>
    </lineage>
</organism>
<gene>
    <name evidence="9" type="ORF">ADH66_08785</name>
    <name evidence="10" type="ORF">I5Q82_18830</name>
</gene>
<sequence>MSANPAGALSARNKIKTSSSDKLAQFLIYFLVILFALVCLIPFILVIIVSFTEEKSITINGYSFFPAQWSLDAYQRLFSKSSNVPRAYQVTGLATVVGTLIASLITFGAGYTLANKQCRYRNGLSLYFYITMVFSAGMVPWYMISKMVGCYDNIWALIVPSLLFSPFNMFLVRNFVRGIPDALNESARIDGAGEVRIAFTIYLPLCMPVLATIALFYAIGYWNNYFNCVMLINDQKYYNLQMMLLKIQSEITAMQKVAQGATRSAPPKESFKMATSVITMGPIILLYPFLQKYFVKGMVIGAVKG</sequence>
<comment type="similarity">
    <text evidence="7">Belongs to the binding-protein-dependent transport system permease family.</text>
</comment>
<dbReference type="AlphaFoldDB" id="A0A1Z2XQQ1"/>
<dbReference type="Proteomes" id="UP000196710">
    <property type="component" value="Chromosome"/>
</dbReference>
<evidence type="ECO:0000313" key="11">
    <source>
        <dbReference type="Proteomes" id="UP000196710"/>
    </source>
</evidence>
<dbReference type="GO" id="GO:0055085">
    <property type="term" value="P:transmembrane transport"/>
    <property type="evidence" value="ECO:0007669"/>
    <property type="project" value="InterPro"/>
</dbReference>
<dbReference type="PANTHER" id="PTHR43744">
    <property type="entry name" value="ABC TRANSPORTER PERMEASE PROTEIN MG189-RELATED-RELATED"/>
    <property type="match status" value="1"/>
</dbReference>
<dbReference type="GO" id="GO:0005886">
    <property type="term" value="C:plasma membrane"/>
    <property type="evidence" value="ECO:0007669"/>
    <property type="project" value="UniProtKB-SubCell"/>
</dbReference>
<feature type="domain" description="ABC transmembrane type-1" evidence="8">
    <location>
        <begin position="88"/>
        <end position="290"/>
    </location>
</feature>
<reference evidence="9" key="1">
    <citation type="journal article" date="2017" name="Genome Announc.">
        <title>High-Quality Whole-Genome Sequences of the Oligo-Mouse-Microbiota Bacterial Community.</title>
        <authorList>
            <person name="Garzetti D."/>
            <person name="Brugiroux S."/>
            <person name="Bunk B."/>
            <person name="Pukall R."/>
            <person name="McCoy K.D."/>
            <person name="Macpherson A.J."/>
            <person name="Stecher B."/>
        </authorList>
    </citation>
    <scope>NUCLEOTIDE SEQUENCE</scope>
    <source>
        <strain evidence="9">KB18</strain>
    </source>
</reference>
<dbReference type="CDD" id="cd06261">
    <property type="entry name" value="TM_PBP2"/>
    <property type="match status" value="1"/>
</dbReference>
<dbReference type="KEGG" id="amur:ADH66_08785"/>
<keyword evidence="2 7" id="KW-0813">Transport</keyword>
<feature type="transmembrane region" description="Helical" evidence="7">
    <location>
        <begin position="126"/>
        <end position="143"/>
    </location>
</feature>
<evidence type="ECO:0000256" key="5">
    <source>
        <dbReference type="ARBA" id="ARBA00022989"/>
    </source>
</evidence>
<feature type="transmembrane region" description="Helical" evidence="7">
    <location>
        <begin position="273"/>
        <end position="290"/>
    </location>
</feature>
<dbReference type="Gene3D" id="1.10.3720.10">
    <property type="entry name" value="MetI-like"/>
    <property type="match status" value="1"/>
</dbReference>
<dbReference type="InterPro" id="IPR035906">
    <property type="entry name" value="MetI-like_sf"/>
</dbReference>
<feature type="transmembrane region" description="Helical" evidence="7">
    <location>
        <begin position="155"/>
        <end position="176"/>
    </location>
</feature>
<comment type="subcellular location">
    <subcellularLocation>
        <location evidence="1 7">Cell membrane</location>
        <topology evidence="1 7">Multi-pass membrane protein</topology>
    </subcellularLocation>
</comment>
<evidence type="ECO:0000313" key="9">
    <source>
        <dbReference type="EMBL" id="ASB40744.1"/>
    </source>
</evidence>
<evidence type="ECO:0000256" key="1">
    <source>
        <dbReference type="ARBA" id="ARBA00004651"/>
    </source>
</evidence>
<accession>A0A1Z2XQQ1</accession>
<protein>
    <submittedName>
        <fullName evidence="10">Carbohydrate ABC transporter permease</fullName>
    </submittedName>
    <submittedName>
        <fullName evidence="9">Sugar ABC transporter permease</fullName>
    </submittedName>
</protein>
<reference evidence="11" key="2">
    <citation type="submission" date="2017-05" db="EMBL/GenBank/DDBJ databases">
        <title>Improved OligoMM genomes.</title>
        <authorList>
            <person name="Garzetti D."/>
        </authorList>
    </citation>
    <scope>NUCLEOTIDE SEQUENCE [LARGE SCALE GENOMIC DNA]</scope>
    <source>
        <strain evidence="11">KB18</strain>
    </source>
</reference>
<keyword evidence="11" id="KW-1185">Reference proteome</keyword>
<evidence type="ECO:0000313" key="12">
    <source>
        <dbReference type="Proteomes" id="UP000596035"/>
    </source>
</evidence>
<keyword evidence="4 7" id="KW-0812">Transmembrane</keyword>
<evidence type="ECO:0000313" key="10">
    <source>
        <dbReference type="EMBL" id="QQR30025.1"/>
    </source>
</evidence>
<dbReference type="InterPro" id="IPR000515">
    <property type="entry name" value="MetI-like"/>
</dbReference>
<feature type="transmembrane region" description="Helical" evidence="7">
    <location>
        <begin position="26"/>
        <end position="51"/>
    </location>
</feature>
<dbReference type="RefSeq" id="WP_084384142.1">
    <property type="nucleotide sequence ID" value="NZ_CAPVCI010000004.1"/>
</dbReference>
<dbReference type="EMBL" id="CP065321">
    <property type="protein sequence ID" value="QQR30025.1"/>
    <property type="molecule type" value="Genomic_DNA"/>
</dbReference>
<evidence type="ECO:0000259" key="8">
    <source>
        <dbReference type="PROSITE" id="PS50928"/>
    </source>
</evidence>
<dbReference type="Proteomes" id="UP000596035">
    <property type="component" value="Chromosome"/>
</dbReference>
<dbReference type="SUPFAM" id="SSF161098">
    <property type="entry name" value="MetI-like"/>
    <property type="match status" value="1"/>
</dbReference>